<dbReference type="InterPro" id="IPR017896">
    <property type="entry name" value="4Fe4S_Fe-S-bd"/>
</dbReference>
<feature type="domain" description="4Fe-4S ferredoxin-type" evidence="7">
    <location>
        <begin position="14"/>
        <end position="45"/>
    </location>
</feature>
<dbReference type="STRING" id="1177755.A7A08_01932"/>
<evidence type="ECO:0000313" key="9">
    <source>
        <dbReference type="Proteomes" id="UP000095087"/>
    </source>
</evidence>
<dbReference type="Pfam" id="PF12838">
    <property type="entry name" value="Fer4_7"/>
    <property type="match status" value="1"/>
</dbReference>
<comment type="function">
    <text evidence="6">Component of a complex that catalyzes the oxidation of glycolate to glyoxylate.</text>
</comment>
<dbReference type="Pfam" id="PF02754">
    <property type="entry name" value="CCG"/>
    <property type="match status" value="2"/>
</dbReference>
<dbReference type="Gene3D" id="1.10.1060.10">
    <property type="entry name" value="Alpha-helical ferredoxin"/>
    <property type="match status" value="1"/>
</dbReference>
<dbReference type="Proteomes" id="UP000095087">
    <property type="component" value="Unassembled WGS sequence"/>
</dbReference>
<dbReference type="OrthoDB" id="9765258at2"/>
<keyword evidence="1 6" id="KW-0004">4Fe-4S</keyword>
<dbReference type="GO" id="GO:0019154">
    <property type="term" value="F:glycolate dehydrogenase activity"/>
    <property type="evidence" value="ECO:0007669"/>
    <property type="project" value="UniProtKB-EC"/>
</dbReference>
<dbReference type="PATRIC" id="fig|1177755.3.peg.1936"/>
<accession>A0A1E2RYJ8</accession>
<dbReference type="SUPFAM" id="SSF54862">
    <property type="entry name" value="4Fe-4S ferredoxins"/>
    <property type="match status" value="1"/>
</dbReference>
<feature type="domain" description="4Fe-4S ferredoxin-type" evidence="7">
    <location>
        <begin position="65"/>
        <end position="95"/>
    </location>
</feature>
<comment type="catalytic activity">
    <reaction evidence="6">
        <text>glycolate + A = glyoxylate + AH2</text>
        <dbReference type="Rhea" id="RHEA:21264"/>
        <dbReference type="ChEBI" id="CHEBI:13193"/>
        <dbReference type="ChEBI" id="CHEBI:17499"/>
        <dbReference type="ChEBI" id="CHEBI:29805"/>
        <dbReference type="ChEBI" id="CHEBI:36655"/>
        <dbReference type="EC" id="1.1.99.14"/>
    </reaction>
</comment>
<evidence type="ECO:0000256" key="2">
    <source>
        <dbReference type="ARBA" id="ARBA00022723"/>
    </source>
</evidence>
<dbReference type="PANTHER" id="PTHR32479">
    <property type="entry name" value="GLYCOLATE OXIDASE IRON-SULFUR SUBUNIT"/>
    <property type="match status" value="1"/>
</dbReference>
<dbReference type="PIRSF" id="PIRSF000139">
    <property type="entry name" value="Glc_ox_4Fe-4S"/>
    <property type="match status" value="1"/>
</dbReference>
<evidence type="ECO:0000313" key="8">
    <source>
        <dbReference type="EMBL" id="ODA67185.1"/>
    </source>
</evidence>
<organism evidence="8 9">
    <name type="scientific">Methyloligella halotolerans</name>
    <dbReference type="NCBI Taxonomy" id="1177755"/>
    <lineage>
        <taxon>Bacteria</taxon>
        <taxon>Pseudomonadati</taxon>
        <taxon>Pseudomonadota</taxon>
        <taxon>Alphaproteobacteria</taxon>
        <taxon>Hyphomicrobiales</taxon>
        <taxon>Hyphomicrobiaceae</taxon>
        <taxon>Methyloligella</taxon>
    </lineage>
</organism>
<dbReference type="PROSITE" id="PS00198">
    <property type="entry name" value="4FE4S_FER_1"/>
    <property type="match status" value="1"/>
</dbReference>
<dbReference type="InterPro" id="IPR009051">
    <property type="entry name" value="Helical_ferredxn"/>
</dbReference>
<dbReference type="NCBIfam" id="NF008434">
    <property type="entry name" value="PRK11274.1"/>
    <property type="match status" value="1"/>
</dbReference>
<comment type="caution">
    <text evidence="8">The sequence shown here is derived from an EMBL/GenBank/DDBJ whole genome shotgun (WGS) entry which is preliminary data.</text>
</comment>
<dbReference type="PANTHER" id="PTHR32479:SF17">
    <property type="entry name" value="GLYCOLATE OXIDASE IRON-SULFUR SUBUNIT"/>
    <property type="match status" value="1"/>
</dbReference>
<keyword evidence="9" id="KW-1185">Reference proteome</keyword>
<evidence type="ECO:0000256" key="1">
    <source>
        <dbReference type="ARBA" id="ARBA00022485"/>
    </source>
</evidence>
<evidence type="ECO:0000256" key="4">
    <source>
        <dbReference type="ARBA" id="ARBA00023004"/>
    </source>
</evidence>
<keyword evidence="4 6" id="KW-0408">Iron</keyword>
<dbReference type="FunFam" id="1.10.1060.10:FF:000012">
    <property type="entry name" value="Glycolate oxidase iron-sulfur subunit"/>
    <property type="match status" value="1"/>
</dbReference>
<dbReference type="PROSITE" id="PS51379">
    <property type="entry name" value="4FE4S_FER_2"/>
    <property type="match status" value="2"/>
</dbReference>
<comment type="catalytic activity">
    <reaction evidence="6">
        <text>(R)-lactate + A = pyruvate + AH2</text>
        <dbReference type="Rhea" id="RHEA:15089"/>
        <dbReference type="ChEBI" id="CHEBI:13193"/>
        <dbReference type="ChEBI" id="CHEBI:15361"/>
        <dbReference type="ChEBI" id="CHEBI:16004"/>
        <dbReference type="ChEBI" id="CHEBI:17499"/>
    </reaction>
</comment>
<gene>
    <name evidence="8" type="ORF">A7A08_01932</name>
</gene>
<evidence type="ECO:0000256" key="6">
    <source>
        <dbReference type="PIRNR" id="PIRNR000139"/>
    </source>
</evidence>
<keyword evidence="5 6" id="KW-0411">Iron-sulfur</keyword>
<proteinExistence type="predicted"/>
<dbReference type="RefSeq" id="WP_069095191.1">
    <property type="nucleotide sequence ID" value="NZ_MASI01000004.1"/>
</dbReference>
<name>A0A1E2RYJ8_9HYPH</name>
<reference evidence="8 9" key="1">
    <citation type="submission" date="2016-07" db="EMBL/GenBank/DDBJ databases">
        <title>Draft genome sequence of Methyloligella halotolerans C2T (VKM B-2706T=CCUG 61687T=DSM 25045T), a halotolerant polyhydroxybutyrate accumulating methylotroph.</title>
        <authorList>
            <person name="Vasilenko O.V."/>
            <person name="Doronina N.V."/>
            <person name="Poroshina M.N."/>
            <person name="Tarlachkov S.V."/>
            <person name="Trotsenko Y.A."/>
        </authorList>
    </citation>
    <scope>NUCLEOTIDE SEQUENCE [LARGE SCALE GENOMIC DNA]</scope>
    <source>
        <strain evidence="8 9">VKM B-2706</strain>
    </source>
</reference>
<keyword evidence="3" id="KW-0677">Repeat</keyword>
<evidence type="ECO:0000256" key="3">
    <source>
        <dbReference type="ARBA" id="ARBA00022737"/>
    </source>
</evidence>
<evidence type="ECO:0000259" key="7">
    <source>
        <dbReference type="PROSITE" id="PS51379"/>
    </source>
</evidence>
<dbReference type="GO" id="GO:0046872">
    <property type="term" value="F:metal ion binding"/>
    <property type="evidence" value="ECO:0007669"/>
    <property type="project" value="UniProtKB-UniRule"/>
</dbReference>
<dbReference type="InterPro" id="IPR017900">
    <property type="entry name" value="4Fe4S_Fe_S_CS"/>
</dbReference>
<sequence>MQTNFTLRQLHDPDIVAADDILRRCVHCGFCTATCPTYVLGGDERDSPRGRIYLMKEMFESGEVTEPVVTHLDRCLTCLSCMTTCPSGVDYMHLVDLARARINDTVKRPWHERLKRWALARALPDPRRFRFLLLAGWMAKPLTPVLKTLNLKGAVAALDMVPRSFPRLTVPVRRDADAAHRVRVARVAMLRGCVQENLAPSINDAAVRLLERHGVEVVFIDDQFCCGALEHHLGRDEGALEKARRNIDAWSEQMRERPLDAILVTASGCGTMLKDYGTLLAGDQGYAERAAEVAYLAQDISEFMVKVGLAAPSVWTNLTVAYQSPCSLQHGQGIDAEPRELLTQAGFRVVDLPENHLCCGSAGTYSLMQPEISAELRDRKCGHIASVAPDVVATGNIGCLSQLMQGSSAPIVHTVELLDWATGGPCPGNIEQLKGRAKPVKSLLQSESA</sequence>
<dbReference type="InterPro" id="IPR012257">
    <property type="entry name" value="Glc_ox_4Fe-4S"/>
</dbReference>
<dbReference type="InterPro" id="IPR004017">
    <property type="entry name" value="Cys_rich_dom"/>
</dbReference>
<keyword evidence="2 6" id="KW-0479">Metal-binding</keyword>
<keyword evidence="6" id="KW-0249">Electron transport</keyword>
<evidence type="ECO:0000256" key="5">
    <source>
        <dbReference type="ARBA" id="ARBA00023014"/>
    </source>
</evidence>
<dbReference type="GO" id="GO:0051539">
    <property type="term" value="F:4 iron, 4 sulfur cluster binding"/>
    <property type="evidence" value="ECO:0007669"/>
    <property type="project" value="UniProtKB-UniRule"/>
</dbReference>
<comment type="cofactor">
    <cofactor evidence="6">
        <name>[4Fe-4S] cluster</name>
        <dbReference type="ChEBI" id="CHEBI:49883"/>
    </cofactor>
    <text evidence="6">Binds 2 [4Fe-4S] clusters.</text>
</comment>
<protein>
    <recommendedName>
        <fullName evidence="6">Glycolate oxidase iron-sulfur subunit</fullName>
        <ecNumber evidence="6">1.1.99.14</ecNumber>
    </recommendedName>
</protein>
<dbReference type="EMBL" id="MASI01000004">
    <property type="protein sequence ID" value="ODA67185.1"/>
    <property type="molecule type" value="Genomic_DNA"/>
</dbReference>
<dbReference type="AlphaFoldDB" id="A0A1E2RYJ8"/>
<keyword evidence="6" id="KW-0813">Transport</keyword>
<dbReference type="EC" id="1.1.99.14" evidence="6"/>